<name>A0A7X6K6N7_9MICC</name>
<evidence type="ECO:0008006" key="5">
    <source>
        <dbReference type="Google" id="ProtNLM"/>
    </source>
</evidence>
<dbReference type="RefSeq" id="WP_168487363.1">
    <property type="nucleotide sequence ID" value="NZ_JAAZSQ010000014.1"/>
</dbReference>
<organism evidence="3 4">
    <name type="scientific">Arthrobacter mobilis</name>
    <dbReference type="NCBI Taxonomy" id="2724944"/>
    <lineage>
        <taxon>Bacteria</taxon>
        <taxon>Bacillati</taxon>
        <taxon>Actinomycetota</taxon>
        <taxon>Actinomycetes</taxon>
        <taxon>Micrococcales</taxon>
        <taxon>Micrococcaceae</taxon>
        <taxon>Arthrobacter</taxon>
    </lineage>
</organism>
<feature type="region of interest" description="Disordered" evidence="2">
    <location>
        <begin position="317"/>
        <end position="354"/>
    </location>
</feature>
<keyword evidence="4" id="KW-1185">Reference proteome</keyword>
<feature type="coiled-coil region" evidence="1">
    <location>
        <begin position="355"/>
        <end position="427"/>
    </location>
</feature>
<dbReference type="Proteomes" id="UP000544090">
    <property type="component" value="Unassembled WGS sequence"/>
</dbReference>
<evidence type="ECO:0000256" key="2">
    <source>
        <dbReference type="SAM" id="MobiDB-lite"/>
    </source>
</evidence>
<comment type="caution">
    <text evidence="3">The sequence shown here is derived from an EMBL/GenBank/DDBJ whole genome shotgun (WGS) entry which is preliminary data.</text>
</comment>
<protein>
    <recommendedName>
        <fullName evidence="5">S1 motif domain-containing protein</fullName>
    </recommendedName>
</protein>
<evidence type="ECO:0000313" key="3">
    <source>
        <dbReference type="EMBL" id="NKX55670.1"/>
    </source>
</evidence>
<reference evidence="3 4" key="1">
    <citation type="submission" date="2020-04" db="EMBL/GenBank/DDBJ databases">
        <title>Arthrobacter sp. nov.</title>
        <authorList>
            <person name="Liu S."/>
        </authorList>
    </citation>
    <scope>NUCLEOTIDE SEQUENCE [LARGE SCALE GENOMIC DNA]</scope>
    <source>
        <strain evidence="3 4">E918</strain>
    </source>
</reference>
<evidence type="ECO:0000313" key="4">
    <source>
        <dbReference type="Proteomes" id="UP000544090"/>
    </source>
</evidence>
<dbReference type="AlphaFoldDB" id="A0A7X6K6N7"/>
<gene>
    <name evidence="3" type="ORF">HGG74_14220</name>
</gene>
<keyword evidence="1" id="KW-0175">Coiled coil</keyword>
<proteinExistence type="predicted"/>
<sequence>MALIKWDKTGAELAELIRSDRTRHLIVVSHLPDRTDLNLDAGYLARETEGWGDVVLITSGPVSYGLKDALPEGSDVYGNGARVYRAAAGDRPAGDPTRFVLPSTRGEVGRKAEELLDIFFGLPVDQAVLEQAATGPVPLVAGPDIRSGTVTGFLGAGELAWVRLEDGSPATVAQPDLVPGVRLDWLLARGQKVSGPVDPVSWRMDLSGSLVRLPNAQSHYGWGKVVLCLVEAVDGDRACLEVLPGDKIRISREDVTSNELDALEDLLTAGAVVAARLGQEKGVRKLSLREVDDDEVVEPAPAVIEGGLPWLLPGRDLLPPSQEELEQPADTADPKALVSGTEGPGEPAARSGTALKSVLRELDAARAEIRRLRAEEEERLGKDQVIERLRNELAGTHAALVEAGSELSELRALNRKTQERLLKAQKRVREAERPRPAAMYPRVFAANEDQFRHELHLQWTERVQASEKARYPLAEPALGPKFLRSYFGHPPELRLKALRALVDLLTGRAERMGTRDVHPLRRGRGAGEQQWVREGDGAGYWRMSVEGDTPASRRIHYLVLGNRRIELHELVPHEVMEP</sequence>
<evidence type="ECO:0000256" key="1">
    <source>
        <dbReference type="SAM" id="Coils"/>
    </source>
</evidence>
<dbReference type="EMBL" id="JAAZSQ010000014">
    <property type="protein sequence ID" value="NKX55670.1"/>
    <property type="molecule type" value="Genomic_DNA"/>
</dbReference>
<accession>A0A7X6K6N7</accession>